<comment type="subcellular location">
    <subcellularLocation>
        <location evidence="1">Cell outer membrane</location>
    </subcellularLocation>
</comment>
<evidence type="ECO:0000313" key="8">
    <source>
        <dbReference type="EMBL" id="KKB56076.1"/>
    </source>
</evidence>
<evidence type="ECO:0000259" key="6">
    <source>
        <dbReference type="Pfam" id="PF07980"/>
    </source>
</evidence>
<proteinExistence type="inferred from homology"/>
<dbReference type="Proteomes" id="UP000033047">
    <property type="component" value="Unassembled WGS sequence"/>
</dbReference>
<keyword evidence="4" id="KW-0472">Membrane</keyword>
<keyword evidence="3" id="KW-0732">Signal</keyword>
<dbReference type="Pfam" id="PF14322">
    <property type="entry name" value="SusD-like_3"/>
    <property type="match status" value="1"/>
</dbReference>
<evidence type="ECO:0000256" key="1">
    <source>
        <dbReference type="ARBA" id="ARBA00004442"/>
    </source>
</evidence>
<reference evidence="8 9" key="1">
    <citation type="submission" date="2013-04" db="EMBL/GenBank/DDBJ databases">
        <title>The Genome Sequence of Parabacteroides goldsteinii DSM 19448.</title>
        <authorList>
            <consortium name="The Broad Institute Genomics Platform"/>
            <person name="Earl A."/>
            <person name="Ward D."/>
            <person name="Feldgarden M."/>
            <person name="Gevers D."/>
            <person name="Martens E."/>
            <person name="Sakamoto M."/>
            <person name="Benno Y."/>
            <person name="Song Y."/>
            <person name="Liu C."/>
            <person name="Lee J."/>
            <person name="Bolanos M."/>
            <person name="Vaisanen M.L."/>
            <person name="Finegold S.M."/>
            <person name="Walker B."/>
            <person name="Young S."/>
            <person name="Zeng Q."/>
            <person name="Gargeya S."/>
            <person name="Fitzgerald M."/>
            <person name="Haas B."/>
            <person name="Abouelleil A."/>
            <person name="Allen A.W."/>
            <person name="Alvarado L."/>
            <person name="Arachchi H.M."/>
            <person name="Berlin A.M."/>
            <person name="Chapman S.B."/>
            <person name="Gainer-Dewar J."/>
            <person name="Goldberg J."/>
            <person name="Griggs A."/>
            <person name="Gujja S."/>
            <person name="Hansen M."/>
            <person name="Howarth C."/>
            <person name="Imamovic A."/>
            <person name="Ireland A."/>
            <person name="Larimer J."/>
            <person name="McCowan C."/>
            <person name="Murphy C."/>
            <person name="Pearson M."/>
            <person name="Poon T.W."/>
            <person name="Priest M."/>
            <person name="Roberts A."/>
            <person name="Saif S."/>
            <person name="Shea T."/>
            <person name="Sisk P."/>
            <person name="Sykes S."/>
            <person name="Wortman J."/>
            <person name="Nusbaum C."/>
            <person name="Birren B."/>
        </authorList>
    </citation>
    <scope>NUCLEOTIDE SEQUENCE [LARGE SCALE GENOMIC DNA]</scope>
    <source>
        <strain evidence="8 9">DSM 19448</strain>
    </source>
</reference>
<dbReference type="AlphaFoldDB" id="A0A0F5JE19"/>
<comment type="caution">
    <text evidence="8">The sequence shown here is derived from an EMBL/GenBank/DDBJ whole genome shotgun (WGS) entry which is preliminary data.</text>
</comment>
<gene>
    <name evidence="8" type="ORF">HMPREF1535_02049</name>
</gene>
<feature type="domain" description="RagB/SusD" evidence="6">
    <location>
        <begin position="290"/>
        <end position="585"/>
    </location>
</feature>
<sequence>MKAKYFIYLLLFCGSFSCDIMDKAPLDIISEEAVWNDKALINSYISGVYSELDFLIRDGSGYEEVDPTSGLSDEGRQGRDWHPLYSTWKAGFLNKDGGLLEQWRYGTIRKTNEFLEKIETSAAVSEPEKKVLSGKIRFARAITYFFMVKRYGGIPVITKAQAIDAPMEELLVSRDKEIDVYDFIINEMDEIAKDLPESYSSDEVGYPTKYAALALKSRAAMYAASIATWGKVQIDGLVGIPANEAERFWKASYEASKEIIDSNVFALYNQLPNDKAENFRKLFLDENNVEVIFSKQLTGEQVGSNYDLFMSPFQFCPGWGGSNTSVYLEMVESFENIDGTPGTFDRALALSQPWDLNEFFKNKDPRFFASVYYEGTIWKGEAVENWGGIITENGTKVTTGFYQGKPAQGRSYSAAGYAGGAITGFNVKKYLDDGLVPVDAGKTKVDFIVFRYGEILLNYAEAAFELGKSSEALDAVNQIRGRAGIALLTNITRDAIRHERKVELAFEDQRWWDLRRWRTAVDAITRNFSGIYTFYDVKTGKFRIELNENAMGGVPSVFKEEHYYFPITPGRISNNPNLAPENPGY</sequence>
<evidence type="ECO:0000256" key="2">
    <source>
        <dbReference type="ARBA" id="ARBA00006275"/>
    </source>
</evidence>
<keyword evidence="5" id="KW-0998">Cell outer membrane</keyword>
<dbReference type="InterPro" id="IPR033985">
    <property type="entry name" value="SusD-like_N"/>
</dbReference>
<dbReference type="Gene3D" id="1.25.40.390">
    <property type="match status" value="1"/>
</dbReference>
<dbReference type="RefSeq" id="WP_046146022.1">
    <property type="nucleotide sequence ID" value="NZ_KQ033912.1"/>
</dbReference>
<dbReference type="Pfam" id="PF07980">
    <property type="entry name" value="SusD_RagB"/>
    <property type="match status" value="1"/>
</dbReference>
<dbReference type="GO" id="GO:0009279">
    <property type="term" value="C:cell outer membrane"/>
    <property type="evidence" value="ECO:0007669"/>
    <property type="project" value="UniProtKB-SubCell"/>
</dbReference>
<protein>
    <recommendedName>
        <fullName evidence="10">RagB/SusD domain-containing protein</fullName>
    </recommendedName>
</protein>
<feature type="domain" description="SusD-like N-terminal" evidence="7">
    <location>
        <begin position="102"/>
        <end position="218"/>
    </location>
</feature>
<dbReference type="InterPro" id="IPR012944">
    <property type="entry name" value="SusD_RagB_dom"/>
</dbReference>
<evidence type="ECO:0000259" key="7">
    <source>
        <dbReference type="Pfam" id="PF14322"/>
    </source>
</evidence>
<dbReference type="STRING" id="927665.HMPREF1535_02049"/>
<organism evidence="8 9">
    <name type="scientific">Parabacteroides goldsteinii DSM 19448 = WAL 12034</name>
    <dbReference type="NCBI Taxonomy" id="927665"/>
    <lineage>
        <taxon>Bacteria</taxon>
        <taxon>Pseudomonadati</taxon>
        <taxon>Bacteroidota</taxon>
        <taxon>Bacteroidia</taxon>
        <taxon>Bacteroidales</taxon>
        <taxon>Tannerellaceae</taxon>
        <taxon>Parabacteroides</taxon>
    </lineage>
</organism>
<dbReference type="EMBL" id="AQHV01000011">
    <property type="protein sequence ID" value="KKB56076.1"/>
    <property type="molecule type" value="Genomic_DNA"/>
</dbReference>
<dbReference type="PATRIC" id="fig|927665.4.peg.2102"/>
<dbReference type="HOGENOM" id="CLU_015553_0_0_10"/>
<name>A0A0F5JE19_9BACT</name>
<dbReference type="InterPro" id="IPR011990">
    <property type="entry name" value="TPR-like_helical_dom_sf"/>
</dbReference>
<evidence type="ECO:0008006" key="10">
    <source>
        <dbReference type="Google" id="ProtNLM"/>
    </source>
</evidence>
<comment type="similarity">
    <text evidence="2">Belongs to the SusD family.</text>
</comment>
<evidence type="ECO:0000256" key="3">
    <source>
        <dbReference type="ARBA" id="ARBA00022729"/>
    </source>
</evidence>
<accession>A0A0F5JE19</accession>
<dbReference type="PROSITE" id="PS51257">
    <property type="entry name" value="PROKAR_LIPOPROTEIN"/>
    <property type="match status" value="1"/>
</dbReference>
<evidence type="ECO:0000313" key="9">
    <source>
        <dbReference type="Proteomes" id="UP000033047"/>
    </source>
</evidence>
<dbReference type="SUPFAM" id="SSF48452">
    <property type="entry name" value="TPR-like"/>
    <property type="match status" value="1"/>
</dbReference>
<evidence type="ECO:0000256" key="5">
    <source>
        <dbReference type="ARBA" id="ARBA00023237"/>
    </source>
</evidence>
<evidence type="ECO:0000256" key="4">
    <source>
        <dbReference type="ARBA" id="ARBA00023136"/>
    </source>
</evidence>